<organism evidence="1 2">
    <name type="scientific">Lepeophtheirus salmonis</name>
    <name type="common">Salmon louse</name>
    <name type="synonym">Caligus salmonis</name>
    <dbReference type="NCBI Taxonomy" id="72036"/>
    <lineage>
        <taxon>Eukaryota</taxon>
        <taxon>Metazoa</taxon>
        <taxon>Ecdysozoa</taxon>
        <taxon>Arthropoda</taxon>
        <taxon>Crustacea</taxon>
        <taxon>Multicrustacea</taxon>
        <taxon>Hexanauplia</taxon>
        <taxon>Copepoda</taxon>
        <taxon>Siphonostomatoida</taxon>
        <taxon>Caligidae</taxon>
        <taxon>Lepeophtheirus</taxon>
    </lineage>
</organism>
<dbReference type="InterPro" id="IPR043502">
    <property type="entry name" value="DNA/RNA_pol_sf"/>
</dbReference>
<dbReference type="Proteomes" id="UP000675881">
    <property type="component" value="Chromosome 1"/>
</dbReference>
<dbReference type="GO" id="GO:0071897">
    <property type="term" value="P:DNA biosynthetic process"/>
    <property type="evidence" value="ECO:0007669"/>
    <property type="project" value="UniProtKB-ARBA"/>
</dbReference>
<dbReference type="SUPFAM" id="SSF56672">
    <property type="entry name" value="DNA/RNA polymerases"/>
    <property type="match status" value="1"/>
</dbReference>
<evidence type="ECO:0000313" key="2">
    <source>
        <dbReference type="Proteomes" id="UP000675881"/>
    </source>
</evidence>
<proteinExistence type="predicted"/>
<dbReference type="EMBL" id="HG994580">
    <property type="protein sequence ID" value="CAF2752079.1"/>
    <property type="molecule type" value="Genomic_DNA"/>
</dbReference>
<evidence type="ECO:0000313" key="1">
    <source>
        <dbReference type="EMBL" id="CAF2752079.1"/>
    </source>
</evidence>
<dbReference type="Gene3D" id="3.10.10.10">
    <property type="entry name" value="HIV Type 1 Reverse Transcriptase, subunit A, domain 1"/>
    <property type="match status" value="1"/>
</dbReference>
<dbReference type="Gene3D" id="3.30.70.270">
    <property type="match status" value="1"/>
</dbReference>
<keyword evidence="2" id="KW-1185">Reference proteome</keyword>
<accession>A0A7R8CAU0</accession>
<reference evidence="1" key="1">
    <citation type="submission" date="2021-02" db="EMBL/GenBank/DDBJ databases">
        <authorList>
            <person name="Bekaert M."/>
        </authorList>
    </citation>
    <scope>NUCLEOTIDE SEQUENCE</scope>
    <source>
        <strain evidence="1">IoA-00</strain>
    </source>
</reference>
<gene>
    <name evidence="1" type="ORF">LSAA_1688</name>
</gene>
<protein>
    <submittedName>
        <fullName evidence="1">(salmon louse) hypothetical protein</fullName>
    </submittedName>
</protein>
<dbReference type="InterPro" id="IPR043128">
    <property type="entry name" value="Rev_trsase/Diguanyl_cyclase"/>
</dbReference>
<sequence>MNFTILINSSKPTSTNCSDCPLLWVSGRLLTKSAGIRGITQTLLHRQRHRELSRPQLTANGIFFSLFRDLTQSKLSLKSAKTGFGFVQPKGESFNLAWHLRDFCNSAASSHHVGVTRYATFGEKISRLRYFNKIDLLKVYQQSPMNENDKVKTGISTPCCFFQNVPMTIGLRNAQAPFNE</sequence>
<name>A0A7R8CAU0_LEPSM</name>
<dbReference type="AlphaFoldDB" id="A0A7R8CAU0"/>